<keyword evidence="2" id="KW-1185">Reference proteome</keyword>
<dbReference type="EMBL" id="JARRAG010000002">
    <property type="protein sequence ID" value="MDG3007703.1"/>
    <property type="molecule type" value="Genomic_DNA"/>
</dbReference>
<proteinExistence type="predicted"/>
<comment type="caution">
    <text evidence="1">The sequence shown here is derived from an EMBL/GenBank/DDBJ whole genome shotgun (WGS) entry which is preliminary data.</text>
</comment>
<name>A0ABT6FJF0_9BACT</name>
<gene>
    <name evidence="1" type="ORF">PZE19_28405</name>
</gene>
<accession>A0ABT6FJF0</accession>
<protein>
    <submittedName>
        <fullName evidence="1">Uncharacterized protein</fullName>
    </submittedName>
</protein>
<sequence>MMRRRSQRRGYAMVMVVLFVTLMLGLWSLASREIGTLLRIEQARASRVQRDKDSLPGRKAMAKALSVALDALAGGYPRSTSLTRAIYVGEDQFALTFACDPDHPEEWTIQVTPTTEVGLESLDASLFSATPP</sequence>
<dbReference type="RefSeq" id="WP_277863975.1">
    <property type="nucleotide sequence ID" value="NZ_JARRAG010000002.1"/>
</dbReference>
<reference evidence="1 2" key="1">
    <citation type="submission" date="2023-03" db="EMBL/GenBank/DDBJ databases">
        <title>Paludisphaera mucosa sp. nov. a novel planctomycete from northern fen.</title>
        <authorList>
            <person name="Ivanova A."/>
        </authorList>
    </citation>
    <scope>NUCLEOTIDE SEQUENCE [LARGE SCALE GENOMIC DNA]</scope>
    <source>
        <strain evidence="1 2">Pla2</strain>
    </source>
</reference>
<evidence type="ECO:0000313" key="2">
    <source>
        <dbReference type="Proteomes" id="UP001216907"/>
    </source>
</evidence>
<organism evidence="1 2">
    <name type="scientific">Paludisphaera mucosa</name>
    <dbReference type="NCBI Taxonomy" id="3030827"/>
    <lineage>
        <taxon>Bacteria</taxon>
        <taxon>Pseudomonadati</taxon>
        <taxon>Planctomycetota</taxon>
        <taxon>Planctomycetia</taxon>
        <taxon>Isosphaerales</taxon>
        <taxon>Isosphaeraceae</taxon>
        <taxon>Paludisphaera</taxon>
    </lineage>
</organism>
<dbReference type="Proteomes" id="UP001216907">
    <property type="component" value="Unassembled WGS sequence"/>
</dbReference>
<evidence type="ECO:0000313" key="1">
    <source>
        <dbReference type="EMBL" id="MDG3007703.1"/>
    </source>
</evidence>